<feature type="region of interest" description="Disordered" evidence="1">
    <location>
        <begin position="246"/>
        <end position="314"/>
    </location>
</feature>
<feature type="compositionally biased region" description="Low complexity" evidence="1">
    <location>
        <begin position="163"/>
        <end position="188"/>
    </location>
</feature>
<dbReference type="OMA" id="CEEWAGP"/>
<feature type="compositionally biased region" description="Basic and acidic residues" evidence="1">
    <location>
        <begin position="263"/>
        <end position="280"/>
    </location>
</feature>
<dbReference type="Proteomes" id="UP000028761">
    <property type="component" value="Unplaced"/>
</dbReference>
<feature type="compositionally biased region" description="Polar residues" evidence="1">
    <location>
        <begin position="299"/>
        <end position="314"/>
    </location>
</feature>
<sequence length="314" mass="33523">SPPPAAPLCPYLGGSGHRSLPAPPSLAPLPRQPPTSLSTDPAPPPAPPRPQPPSVIPTSPTPFPPSVTVLSDPGRPPPHPAPVPAILQARLTLAHPAPLLRWPGPELRAPAQPALSHPLPLPLEPPPATPRHPCLTHSPVPQARAKRPRWALWTSTWPGCTEPSSATLRSTRSSSSASRKSWPRSPASTCEEWAGPRCRGEAVGAALPHPTPWMRGWGSTLWGLVPSCTLGAPAPPKIKFLQHPFSFQSPQTPEPRKSTRCALHPEEPHSRRCASSEDSHTLYWLSTGSLGHPRDAGQTKPTPSTQQDPPNYSL</sequence>
<reference evidence="2" key="1">
    <citation type="submission" date="2025-08" db="UniProtKB">
        <authorList>
            <consortium name="Ensembl"/>
        </authorList>
    </citation>
    <scope>IDENTIFICATION</scope>
</reference>
<feature type="compositionally biased region" description="Pro residues" evidence="1">
    <location>
        <begin position="41"/>
        <end position="65"/>
    </location>
</feature>
<feature type="region of interest" description="Disordered" evidence="1">
    <location>
        <begin position="1"/>
        <end position="84"/>
    </location>
</feature>
<accession>A0A8I5NPF2</accession>
<dbReference type="Ensembl" id="ENSPANT00000082419.1">
    <property type="protein sequence ID" value="ENSPANP00000052429.1"/>
    <property type="gene ID" value="ENSPANG00000051053.1"/>
</dbReference>
<dbReference type="AlphaFoldDB" id="A0A8I5NPF2"/>
<feature type="region of interest" description="Disordered" evidence="1">
    <location>
        <begin position="162"/>
        <end position="190"/>
    </location>
</feature>
<organism evidence="2 3">
    <name type="scientific">Papio anubis</name>
    <name type="common">Olive baboon</name>
    <dbReference type="NCBI Taxonomy" id="9555"/>
    <lineage>
        <taxon>Eukaryota</taxon>
        <taxon>Metazoa</taxon>
        <taxon>Chordata</taxon>
        <taxon>Craniata</taxon>
        <taxon>Vertebrata</taxon>
        <taxon>Euteleostomi</taxon>
        <taxon>Mammalia</taxon>
        <taxon>Eutheria</taxon>
        <taxon>Euarchontoglires</taxon>
        <taxon>Primates</taxon>
        <taxon>Haplorrhini</taxon>
        <taxon>Catarrhini</taxon>
        <taxon>Cercopithecidae</taxon>
        <taxon>Cercopithecinae</taxon>
        <taxon>Papio</taxon>
    </lineage>
</organism>
<keyword evidence="3" id="KW-1185">Reference proteome</keyword>
<protein>
    <submittedName>
        <fullName evidence="2">Uncharacterized protein</fullName>
    </submittedName>
</protein>
<feature type="compositionally biased region" description="Pro residues" evidence="1">
    <location>
        <begin position="21"/>
        <end position="33"/>
    </location>
</feature>
<feature type="compositionally biased region" description="Pro residues" evidence="1">
    <location>
        <begin position="74"/>
        <end position="83"/>
    </location>
</feature>
<dbReference type="PRINTS" id="PR01217">
    <property type="entry name" value="PRICHEXTENSN"/>
</dbReference>
<evidence type="ECO:0000313" key="2">
    <source>
        <dbReference type="Ensembl" id="ENSPANP00000052429.1"/>
    </source>
</evidence>
<evidence type="ECO:0000313" key="3">
    <source>
        <dbReference type="Proteomes" id="UP000028761"/>
    </source>
</evidence>
<evidence type="ECO:0000256" key="1">
    <source>
        <dbReference type="SAM" id="MobiDB-lite"/>
    </source>
</evidence>
<reference evidence="2" key="2">
    <citation type="submission" date="2025-09" db="UniProtKB">
        <authorList>
            <consortium name="Ensembl"/>
        </authorList>
    </citation>
    <scope>IDENTIFICATION</scope>
</reference>
<proteinExistence type="predicted"/>
<dbReference type="GeneTree" id="ENSGT01050000248495"/>
<name>A0A8I5NPF2_PAPAN</name>